<protein>
    <submittedName>
        <fullName evidence="2">Thiol-disulfide oxidoreductase DCC family protein</fullName>
    </submittedName>
</protein>
<comment type="caution">
    <text evidence="2">The sequence shown here is derived from an EMBL/GenBank/DDBJ whole genome shotgun (WGS) entry which is preliminary data.</text>
</comment>
<sequence>MAWASRTGLPPPRARRRRPTPSCGLAPQDAPASTMMDRPGTHPVILFDGHCGLCNASIRFVLRHEAEPLFRFAPLQSTWAGTQAPDGLDVQQLSTVYLLDADGVHARSEAALRIARHLRAPWRWIAICLIIPRPIRDAVYRVVGRFRYALFGRSAYCAVATPAVQQRFLATDRREQERR</sequence>
<dbReference type="PANTHER" id="PTHR33639:SF2">
    <property type="entry name" value="DUF393 DOMAIN-CONTAINING PROTEIN"/>
    <property type="match status" value="1"/>
</dbReference>
<dbReference type="GO" id="GO:0015035">
    <property type="term" value="F:protein-disulfide reductase activity"/>
    <property type="evidence" value="ECO:0007669"/>
    <property type="project" value="InterPro"/>
</dbReference>
<accession>A0A363UNE0</accession>
<organism evidence="2 3">
    <name type="scientific">Abyssibacter profundi</name>
    <dbReference type="NCBI Taxonomy" id="2182787"/>
    <lineage>
        <taxon>Bacteria</taxon>
        <taxon>Pseudomonadati</taxon>
        <taxon>Pseudomonadota</taxon>
        <taxon>Gammaproteobacteria</taxon>
        <taxon>Chromatiales</taxon>
        <taxon>Oceanococcaceae</taxon>
        <taxon>Abyssibacter</taxon>
    </lineage>
</organism>
<dbReference type="Proteomes" id="UP000251800">
    <property type="component" value="Unassembled WGS sequence"/>
</dbReference>
<evidence type="ECO:0000313" key="3">
    <source>
        <dbReference type="Proteomes" id="UP000251800"/>
    </source>
</evidence>
<dbReference type="InterPro" id="IPR007263">
    <property type="entry name" value="DCC1-like"/>
</dbReference>
<dbReference type="EMBL" id="QEQK01000004">
    <property type="protein sequence ID" value="PWN56923.1"/>
    <property type="molecule type" value="Genomic_DNA"/>
</dbReference>
<dbReference type="Pfam" id="PF04134">
    <property type="entry name" value="DCC1-like"/>
    <property type="match status" value="1"/>
</dbReference>
<dbReference type="AlphaFoldDB" id="A0A363UNE0"/>
<reference evidence="2 3" key="1">
    <citation type="submission" date="2018-05" db="EMBL/GenBank/DDBJ databases">
        <title>Abyssibacter profundi OUC007T gen. nov., sp. nov, a marine bacterium isolated from seawater of the Mariana Trench.</title>
        <authorList>
            <person name="Zhou S."/>
        </authorList>
    </citation>
    <scope>NUCLEOTIDE SEQUENCE [LARGE SCALE GENOMIC DNA]</scope>
    <source>
        <strain evidence="2 3">OUC007</strain>
    </source>
</reference>
<dbReference type="OrthoDB" id="9785438at2"/>
<dbReference type="PANTHER" id="PTHR33639">
    <property type="entry name" value="THIOL-DISULFIDE OXIDOREDUCTASE DCC"/>
    <property type="match status" value="1"/>
</dbReference>
<keyword evidence="3" id="KW-1185">Reference proteome</keyword>
<evidence type="ECO:0000256" key="1">
    <source>
        <dbReference type="SAM" id="MobiDB-lite"/>
    </source>
</evidence>
<feature type="region of interest" description="Disordered" evidence="1">
    <location>
        <begin position="1"/>
        <end position="37"/>
    </location>
</feature>
<proteinExistence type="predicted"/>
<dbReference type="InterPro" id="IPR052927">
    <property type="entry name" value="DCC_oxidoreductase"/>
</dbReference>
<gene>
    <name evidence="2" type="ORF">DEH80_04695</name>
</gene>
<evidence type="ECO:0000313" key="2">
    <source>
        <dbReference type="EMBL" id="PWN56923.1"/>
    </source>
</evidence>
<name>A0A363UNE0_9GAMM</name>